<dbReference type="RefSeq" id="WP_254292965.1">
    <property type="nucleotide sequence ID" value="NZ_JAMLDX010000006.1"/>
</dbReference>
<dbReference type="PANTHER" id="PTHR47245:SF1">
    <property type="entry name" value="FOLDASE PROTEIN PRSA"/>
    <property type="match status" value="1"/>
</dbReference>
<accession>A0A9X2HNX7</accession>
<keyword evidence="5" id="KW-0697">Rotamase</keyword>
<dbReference type="SUPFAM" id="SSF109998">
    <property type="entry name" value="Triger factor/SurA peptide-binding domain-like"/>
    <property type="match status" value="1"/>
</dbReference>
<dbReference type="Pfam" id="PF13145">
    <property type="entry name" value="Rotamase_2"/>
    <property type="match status" value="1"/>
</dbReference>
<name>A0A9X2HNX7_9SPHN</name>
<evidence type="ECO:0000256" key="1">
    <source>
        <dbReference type="ARBA" id="ARBA00000971"/>
    </source>
</evidence>
<evidence type="ECO:0000313" key="8">
    <source>
        <dbReference type="EMBL" id="MCP3730833.1"/>
    </source>
</evidence>
<keyword evidence="6" id="KW-0413">Isomerase</keyword>
<evidence type="ECO:0000256" key="4">
    <source>
        <dbReference type="ARBA" id="ARBA00022729"/>
    </source>
</evidence>
<dbReference type="InterPro" id="IPR050245">
    <property type="entry name" value="PrsA_foldase"/>
</dbReference>
<dbReference type="Gene3D" id="1.10.8.1040">
    <property type="match status" value="1"/>
</dbReference>
<dbReference type="InterPro" id="IPR027304">
    <property type="entry name" value="Trigger_fact/SurA_dom_sf"/>
</dbReference>
<evidence type="ECO:0000256" key="3">
    <source>
        <dbReference type="ARBA" id="ARBA00013194"/>
    </source>
</evidence>
<dbReference type="InterPro" id="IPR000297">
    <property type="entry name" value="PPIase_PpiC"/>
</dbReference>
<keyword evidence="4" id="KW-0732">Signal</keyword>
<comment type="catalytic activity">
    <reaction evidence="1">
        <text>[protein]-peptidylproline (omega=180) = [protein]-peptidylproline (omega=0)</text>
        <dbReference type="Rhea" id="RHEA:16237"/>
        <dbReference type="Rhea" id="RHEA-COMP:10747"/>
        <dbReference type="Rhea" id="RHEA-COMP:10748"/>
        <dbReference type="ChEBI" id="CHEBI:83833"/>
        <dbReference type="ChEBI" id="CHEBI:83834"/>
        <dbReference type="EC" id="5.2.1.8"/>
    </reaction>
</comment>
<comment type="caution">
    <text evidence="8">The sequence shown here is derived from an EMBL/GenBank/DDBJ whole genome shotgun (WGS) entry which is preliminary data.</text>
</comment>
<gene>
    <name evidence="8" type="ORF">M9978_10365</name>
</gene>
<evidence type="ECO:0000313" key="9">
    <source>
        <dbReference type="Proteomes" id="UP001139451"/>
    </source>
</evidence>
<feature type="domain" description="PpiC" evidence="7">
    <location>
        <begin position="117"/>
        <end position="227"/>
    </location>
</feature>
<dbReference type="Proteomes" id="UP001139451">
    <property type="component" value="Unassembled WGS sequence"/>
</dbReference>
<sequence>MKISAPVFSLAILLALGGCDRKATGQVVAVVNGEELTLSDLNTEIKAAGPAASGGAPETVREAALQRLIDRKILVQEAKKRGIEKQPDFLQAERRGREDVLINMLAEQVTRNIPVPTPKDADAHIAAHPEQFAQRVKYNVDQIQFPTPTDRSRLKALEAAHDMAAVETTLAKMNIKFTRQAAAMDSLTTPPELIKRVLTLPPGEPFVIAGGPTIYVSVLTGKVPAPLVGDEARAVAAEILRRKAIGSAAQTQVKQARTAAKIDYQPGFAPKAAPKK</sequence>
<dbReference type="EMBL" id="JAMLDX010000006">
    <property type="protein sequence ID" value="MCP3730833.1"/>
    <property type="molecule type" value="Genomic_DNA"/>
</dbReference>
<dbReference type="AlphaFoldDB" id="A0A9X2HNX7"/>
<organism evidence="8 9">
    <name type="scientific">Sphingomonas tagetis</name>
    <dbReference type="NCBI Taxonomy" id="2949092"/>
    <lineage>
        <taxon>Bacteria</taxon>
        <taxon>Pseudomonadati</taxon>
        <taxon>Pseudomonadota</taxon>
        <taxon>Alphaproteobacteria</taxon>
        <taxon>Sphingomonadales</taxon>
        <taxon>Sphingomonadaceae</taxon>
        <taxon>Sphingomonas</taxon>
    </lineage>
</organism>
<reference evidence="8" key="1">
    <citation type="submission" date="2022-05" db="EMBL/GenBank/DDBJ databases">
        <title>Sphingomonas sp. strain MG17 Genome sequencing and assembly.</title>
        <authorList>
            <person name="Kim I."/>
        </authorList>
    </citation>
    <scope>NUCLEOTIDE SEQUENCE</scope>
    <source>
        <strain evidence="8">MG17</strain>
    </source>
</reference>
<evidence type="ECO:0000256" key="6">
    <source>
        <dbReference type="ARBA" id="ARBA00023235"/>
    </source>
</evidence>
<dbReference type="Pfam" id="PF13623">
    <property type="entry name" value="SurA_N_2"/>
    <property type="match status" value="1"/>
</dbReference>
<evidence type="ECO:0000256" key="5">
    <source>
        <dbReference type="ARBA" id="ARBA00023110"/>
    </source>
</evidence>
<protein>
    <recommendedName>
        <fullName evidence="3">peptidylprolyl isomerase</fullName>
        <ecNumber evidence="3">5.2.1.8</ecNumber>
    </recommendedName>
</protein>
<dbReference type="PROSITE" id="PS51257">
    <property type="entry name" value="PROKAR_LIPOPROTEIN"/>
    <property type="match status" value="1"/>
</dbReference>
<dbReference type="GO" id="GO:0003755">
    <property type="term" value="F:peptidyl-prolyl cis-trans isomerase activity"/>
    <property type="evidence" value="ECO:0007669"/>
    <property type="project" value="UniProtKB-KW"/>
</dbReference>
<dbReference type="EC" id="5.2.1.8" evidence="3"/>
<comment type="similarity">
    <text evidence="2">Belongs to the PpiC/parvulin rotamase family.</text>
</comment>
<keyword evidence="9" id="KW-1185">Reference proteome</keyword>
<dbReference type="PANTHER" id="PTHR47245">
    <property type="entry name" value="PEPTIDYLPROLYL ISOMERASE"/>
    <property type="match status" value="1"/>
</dbReference>
<proteinExistence type="inferred from homology"/>
<evidence type="ECO:0000259" key="7">
    <source>
        <dbReference type="Pfam" id="PF13145"/>
    </source>
</evidence>
<evidence type="ECO:0000256" key="2">
    <source>
        <dbReference type="ARBA" id="ARBA00007656"/>
    </source>
</evidence>